<evidence type="ECO:0000256" key="4">
    <source>
        <dbReference type="ARBA" id="ARBA00022777"/>
    </source>
</evidence>
<reference evidence="10 11" key="1">
    <citation type="submission" date="2016-06" db="EMBL/GenBank/DDBJ databases">
        <title>Domibacillus iocasae genome sequencing.</title>
        <authorList>
            <person name="Verma A."/>
            <person name="Pal Y."/>
            <person name="Ojha A.K."/>
            <person name="Krishnamurthi S."/>
        </authorList>
    </citation>
    <scope>NUCLEOTIDE SEQUENCE [LARGE SCALE GENOMIC DNA]</scope>
    <source>
        <strain evidence="10 11">DSM 29979</strain>
    </source>
</reference>
<accession>A0A1E7DLH3</accession>
<dbReference type="Pfam" id="PF07730">
    <property type="entry name" value="HisKA_3"/>
    <property type="match status" value="1"/>
</dbReference>
<dbReference type="InterPro" id="IPR036890">
    <property type="entry name" value="HATPase_C_sf"/>
</dbReference>
<feature type="domain" description="Histidine kinase/HSP90-like ATPase" evidence="7">
    <location>
        <begin position="282"/>
        <end position="366"/>
    </location>
</feature>
<dbReference type="STRING" id="1714016.BA724_12235"/>
<evidence type="ECO:0000259" key="8">
    <source>
        <dbReference type="Pfam" id="PF07730"/>
    </source>
</evidence>
<comment type="caution">
    <text evidence="10">The sequence shown here is derived from an EMBL/GenBank/DDBJ whole genome shotgun (WGS) entry which is preliminary data.</text>
</comment>
<feature type="transmembrane region" description="Helical" evidence="6">
    <location>
        <begin position="102"/>
        <end position="124"/>
    </location>
</feature>
<dbReference type="RefSeq" id="WP_069939633.1">
    <property type="nucleotide sequence ID" value="NZ_MAMP01000024.1"/>
</dbReference>
<organism evidence="10 11">
    <name type="scientific">Domibacillus iocasae</name>
    <dbReference type="NCBI Taxonomy" id="1714016"/>
    <lineage>
        <taxon>Bacteria</taxon>
        <taxon>Bacillati</taxon>
        <taxon>Bacillota</taxon>
        <taxon>Bacilli</taxon>
        <taxon>Bacillales</taxon>
        <taxon>Bacillaceae</taxon>
        <taxon>Domibacillus</taxon>
    </lineage>
</organism>
<dbReference type="SUPFAM" id="SSF103473">
    <property type="entry name" value="MFS general substrate transporter"/>
    <property type="match status" value="1"/>
</dbReference>
<dbReference type="GO" id="GO:0016020">
    <property type="term" value="C:membrane"/>
    <property type="evidence" value="ECO:0007669"/>
    <property type="project" value="InterPro"/>
</dbReference>
<dbReference type="Gene3D" id="1.20.5.1930">
    <property type="match status" value="1"/>
</dbReference>
<dbReference type="Gene3D" id="3.30.565.10">
    <property type="entry name" value="Histidine kinase-like ATPase, C-terminal domain"/>
    <property type="match status" value="1"/>
</dbReference>
<dbReference type="SUPFAM" id="SSF55874">
    <property type="entry name" value="ATPase domain of HSP90 chaperone/DNA topoisomerase II/histidine kinase"/>
    <property type="match status" value="1"/>
</dbReference>
<sequence length="377" mass="42909">MKKRFASLQRSSGLSPYIWSILSFLPFYFIFQSSSTIEIVVGITLTILFFISFRFAFLSSKWPVYLWICILVGISVTMTILFQFIYFSFYIAYYNGNIRNRAAFVTAYVIHLVSTIASINYNIVVQDPLFIQQLPIIIVVFISVILLPFTLYNRKKQDKLEAELQMANNRISDLVKQEERQRIARDLHDTLGQKLSLIGLKSDLARKLIEKDPEKAKSELLDVQQTARTALNEVRNLVSSMRGIRVNDEMVLVQQMLKAAQIEYTGAPSFQLEKASLFVENVLSMCMKEAVTNIVKHSQAFSCHIQIQQLEDAVRMTVKDDGVGLNRHDIGKGSGLPGMRERLEFVNGTLDIQCKNGTTLVMTVPNNVTQHDGEMKI</sequence>
<feature type="transmembrane region" description="Helical" evidence="6">
    <location>
        <begin position="64"/>
        <end position="90"/>
    </location>
</feature>
<keyword evidence="6" id="KW-0472">Membrane</keyword>
<dbReference type="PANTHER" id="PTHR24421">
    <property type="entry name" value="NITRATE/NITRITE SENSOR PROTEIN NARX-RELATED"/>
    <property type="match status" value="1"/>
</dbReference>
<protein>
    <recommendedName>
        <fullName evidence="2">histidine kinase</fullName>
        <ecNumber evidence="2">2.7.13.3</ecNumber>
    </recommendedName>
</protein>
<dbReference type="PANTHER" id="PTHR24421:SF63">
    <property type="entry name" value="SENSOR HISTIDINE KINASE DESK"/>
    <property type="match status" value="1"/>
</dbReference>
<name>A0A1E7DLH3_9BACI</name>
<dbReference type="CDD" id="cd16917">
    <property type="entry name" value="HATPase_UhpB-NarQ-NarX-like"/>
    <property type="match status" value="1"/>
</dbReference>
<keyword evidence="5" id="KW-0902">Two-component regulatory system</keyword>
<comment type="catalytic activity">
    <reaction evidence="1">
        <text>ATP + protein L-histidine = ADP + protein N-phospho-L-histidine.</text>
        <dbReference type="EC" id="2.7.13.3"/>
    </reaction>
</comment>
<evidence type="ECO:0000259" key="7">
    <source>
        <dbReference type="Pfam" id="PF02518"/>
    </source>
</evidence>
<dbReference type="Pfam" id="PF02518">
    <property type="entry name" value="HATPase_c"/>
    <property type="match status" value="1"/>
</dbReference>
<dbReference type="EC" id="2.7.13.3" evidence="2"/>
<dbReference type="Proteomes" id="UP000095658">
    <property type="component" value="Unassembled WGS sequence"/>
</dbReference>
<dbReference type="EMBL" id="MAMP01000024">
    <property type="protein sequence ID" value="OES43855.1"/>
    <property type="molecule type" value="Genomic_DNA"/>
</dbReference>
<dbReference type="InterPro" id="IPR003594">
    <property type="entry name" value="HATPase_dom"/>
</dbReference>
<dbReference type="InterPro" id="IPR056374">
    <property type="entry name" value="DesK/YvfT_N"/>
</dbReference>
<feature type="domain" description="Signal transduction histidine kinase subgroup 3 dimerisation and phosphoacceptor" evidence="8">
    <location>
        <begin position="179"/>
        <end position="242"/>
    </location>
</feature>
<keyword evidence="11" id="KW-1185">Reference proteome</keyword>
<dbReference type="InterPro" id="IPR011712">
    <property type="entry name" value="Sig_transdc_His_kin_sub3_dim/P"/>
</dbReference>
<dbReference type="GO" id="GO:0000155">
    <property type="term" value="F:phosphorelay sensor kinase activity"/>
    <property type="evidence" value="ECO:0007669"/>
    <property type="project" value="InterPro"/>
</dbReference>
<dbReference type="InterPro" id="IPR050482">
    <property type="entry name" value="Sensor_HK_TwoCompSys"/>
</dbReference>
<evidence type="ECO:0000256" key="1">
    <source>
        <dbReference type="ARBA" id="ARBA00000085"/>
    </source>
</evidence>
<evidence type="ECO:0000256" key="6">
    <source>
        <dbReference type="SAM" id="Phobius"/>
    </source>
</evidence>
<keyword evidence="6" id="KW-0812">Transmembrane</keyword>
<evidence type="ECO:0000256" key="2">
    <source>
        <dbReference type="ARBA" id="ARBA00012438"/>
    </source>
</evidence>
<dbReference type="GO" id="GO:0046983">
    <property type="term" value="F:protein dimerization activity"/>
    <property type="evidence" value="ECO:0007669"/>
    <property type="project" value="InterPro"/>
</dbReference>
<evidence type="ECO:0000256" key="5">
    <source>
        <dbReference type="ARBA" id="ARBA00023012"/>
    </source>
</evidence>
<feature type="transmembrane region" description="Helical" evidence="6">
    <location>
        <begin position="130"/>
        <end position="152"/>
    </location>
</feature>
<keyword evidence="3" id="KW-0808">Transferase</keyword>
<evidence type="ECO:0000256" key="3">
    <source>
        <dbReference type="ARBA" id="ARBA00022679"/>
    </source>
</evidence>
<feature type="transmembrane region" description="Helical" evidence="6">
    <location>
        <begin position="14"/>
        <end position="31"/>
    </location>
</feature>
<feature type="domain" description="DesK/YvfT N-terminal" evidence="9">
    <location>
        <begin position="1"/>
        <end position="150"/>
    </location>
</feature>
<proteinExistence type="predicted"/>
<feature type="transmembrane region" description="Helical" evidence="6">
    <location>
        <begin position="38"/>
        <end position="58"/>
    </location>
</feature>
<dbReference type="OrthoDB" id="9797605at2"/>
<evidence type="ECO:0000313" key="11">
    <source>
        <dbReference type="Proteomes" id="UP000095658"/>
    </source>
</evidence>
<dbReference type="Pfam" id="PF23540">
    <property type="entry name" value="DesK_N"/>
    <property type="match status" value="1"/>
</dbReference>
<evidence type="ECO:0000313" key="10">
    <source>
        <dbReference type="EMBL" id="OES43855.1"/>
    </source>
</evidence>
<evidence type="ECO:0000259" key="9">
    <source>
        <dbReference type="Pfam" id="PF23540"/>
    </source>
</evidence>
<keyword evidence="4 10" id="KW-0418">Kinase</keyword>
<gene>
    <name evidence="10" type="ORF">BA724_12235</name>
</gene>
<dbReference type="InterPro" id="IPR036259">
    <property type="entry name" value="MFS_trans_sf"/>
</dbReference>
<dbReference type="AlphaFoldDB" id="A0A1E7DLH3"/>
<keyword evidence="6" id="KW-1133">Transmembrane helix</keyword>